<dbReference type="Pfam" id="PF13966">
    <property type="entry name" value="zf-RVT"/>
    <property type="match status" value="1"/>
</dbReference>
<accession>A0AAF0TTI2</accession>
<gene>
    <name evidence="3" type="ORF">MTR67_018218</name>
</gene>
<sequence>MSSVYKLFNSYFPLTIQNDYNWIWYTHTLGKIRFFLWLCVHNCLPTNSYLFRLNITSSGNCPICNSEEETIPHIFLRCPIAIEFWTSLNISIPSDHPQWILHFLQSNQPLENRHLTWTCFLPFALWHIWLNRNNNVFKQCSSPVPIPNLISRVLEFLFSTKPLKKDITKINFSVKWFPPSCTGLKFNFDGAFNSNSLNHGIGVVFRDSAGNWSAGFFNKAKGINACHMELQAFHEGLMLAISKNLSVSEIETDAIDIINMLDQPPPLFSNLLSLCRSALRNLENPQIRYNFREGNKVAHKLATEGPKRATTYDMVFLMEPPPWLFELFH</sequence>
<dbReference type="InterPro" id="IPR012337">
    <property type="entry name" value="RNaseH-like_sf"/>
</dbReference>
<dbReference type="CDD" id="cd06222">
    <property type="entry name" value="RNase_H_like"/>
    <property type="match status" value="1"/>
</dbReference>
<evidence type="ECO:0000259" key="2">
    <source>
        <dbReference type="Pfam" id="PF13966"/>
    </source>
</evidence>
<evidence type="ECO:0000313" key="4">
    <source>
        <dbReference type="Proteomes" id="UP001234989"/>
    </source>
</evidence>
<feature type="domain" description="RNase H type-1" evidence="1">
    <location>
        <begin position="187"/>
        <end position="304"/>
    </location>
</feature>
<name>A0AAF0TTI2_SOLVR</name>
<organism evidence="3 4">
    <name type="scientific">Solanum verrucosum</name>
    <dbReference type="NCBI Taxonomy" id="315347"/>
    <lineage>
        <taxon>Eukaryota</taxon>
        <taxon>Viridiplantae</taxon>
        <taxon>Streptophyta</taxon>
        <taxon>Embryophyta</taxon>
        <taxon>Tracheophyta</taxon>
        <taxon>Spermatophyta</taxon>
        <taxon>Magnoliopsida</taxon>
        <taxon>eudicotyledons</taxon>
        <taxon>Gunneridae</taxon>
        <taxon>Pentapetalae</taxon>
        <taxon>asterids</taxon>
        <taxon>lamiids</taxon>
        <taxon>Solanales</taxon>
        <taxon>Solanaceae</taxon>
        <taxon>Solanoideae</taxon>
        <taxon>Solaneae</taxon>
        <taxon>Solanum</taxon>
    </lineage>
</organism>
<dbReference type="InterPro" id="IPR002156">
    <property type="entry name" value="RNaseH_domain"/>
</dbReference>
<dbReference type="InterPro" id="IPR053151">
    <property type="entry name" value="RNase_H-like"/>
</dbReference>
<dbReference type="EMBL" id="CP133615">
    <property type="protein sequence ID" value="WMV24833.1"/>
    <property type="molecule type" value="Genomic_DNA"/>
</dbReference>
<dbReference type="PANTHER" id="PTHR47723:SF19">
    <property type="entry name" value="POLYNUCLEOTIDYL TRANSFERASE, RIBONUCLEASE H-LIKE SUPERFAMILY PROTEIN"/>
    <property type="match status" value="1"/>
</dbReference>
<dbReference type="PANTHER" id="PTHR47723">
    <property type="entry name" value="OS05G0353850 PROTEIN"/>
    <property type="match status" value="1"/>
</dbReference>
<dbReference type="Proteomes" id="UP001234989">
    <property type="component" value="Chromosome 4"/>
</dbReference>
<protein>
    <recommendedName>
        <fullName evidence="5">Reverse transcriptase zinc-binding domain</fullName>
    </recommendedName>
</protein>
<dbReference type="InterPro" id="IPR026960">
    <property type="entry name" value="RVT-Znf"/>
</dbReference>
<proteinExistence type="predicted"/>
<keyword evidence="4" id="KW-1185">Reference proteome</keyword>
<dbReference type="AlphaFoldDB" id="A0AAF0TTI2"/>
<feature type="domain" description="Reverse transcriptase zinc-binding" evidence="2">
    <location>
        <begin position="2"/>
        <end position="85"/>
    </location>
</feature>
<dbReference type="GO" id="GO:0003676">
    <property type="term" value="F:nucleic acid binding"/>
    <property type="evidence" value="ECO:0007669"/>
    <property type="project" value="InterPro"/>
</dbReference>
<dbReference type="Pfam" id="PF13456">
    <property type="entry name" value="RVT_3"/>
    <property type="match status" value="1"/>
</dbReference>
<evidence type="ECO:0000259" key="1">
    <source>
        <dbReference type="Pfam" id="PF13456"/>
    </source>
</evidence>
<dbReference type="InterPro" id="IPR044730">
    <property type="entry name" value="RNase_H-like_dom_plant"/>
</dbReference>
<dbReference type="GO" id="GO:0004523">
    <property type="term" value="F:RNA-DNA hybrid ribonuclease activity"/>
    <property type="evidence" value="ECO:0007669"/>
    <property type="project" value="InterPro"/>
</dbReference>
<evidence type="ECO:0008006" key="5">
    <source>
        <dbReference type="Google" id="ProtNLM"/>
    </source>
</evidence>
<dbReference type="InterPro" id="IPR036397">
    <property type="entry name" value="RNaseH_sf"/>
</dbReference>
<reference evidence="3" key="1">
    <citation type="submission" date="2023-08" db="EMBL/GenBank/DDBJ databases">
        <title>A de novo genome assembly of Solanum verrucosum Schlechtendal, a Mexican diploid species geographically isolated from the other diploid A-genome species in potato relatives.</title>
        <authorList>
            <person name="Hosaka K."/>
        </authorList>
    </citation>
    <scope>NUCLEOTIDE SEQUENCE</scope>
    <source>
        <tissue evidence="3">Young leaves</tissue>
    </source>
</reference>
<dbReference type="Gene3D" id="3.30.420.10">
    <property type="entry name" value="Ribonuclease H-like superfamily/Ribonuclease H"/>
    <property type="match status" value="1"/>
</dbReference>
<dbReference type="SUPFAM" id="SSF53098">
    <property type="entry name" value="Ribonuclease H-like"/>
    <property type="match status" value="1"/>
</dbReference>
<evidence type="ECO:0000313" key="3">
    <source>
        <dbReference type="EMBL" id="WMV24833.1"/>
    </source>
</evidence>